<evidence type="ECO:0000313" key="1">
    <source>
        <dbReference type="EMBL" id="MBW47229.1"/>
    </source>
</evidence>
<organism evidence="1">
    <name type="scientific">Anopheles triannulatus</name>
    <dbReference type="NCBI Taxonomy" id="58253"/>
    <lineage>
        <taxon>Eukaryota</taxon>
        <taxon>Metazoa</taxon>
        <taxon>Ecdysozoa</taxon>
        <taxon>Arthropoda</taxon>
        <taxon>Hexapoda</taxon>
        <taxon>Insecta</taxon>
        <taxon>Pterygota</taxon>
        <taxon>Neoptera</taxon>
        <taxon>Endopterygota</taxon>
        <taxon>Diptera</taxon>
        <taxon>Nematocera</taxon>
        <taxon>Culicoidea</taxon>
        <taxon>Culicidae</taxon>
        <taxon>Anophelinae</taxon>
        <taxon>Anopheles</taxon>
    </lineage>
</organism>
<reference evidence="1" key="1">
    <citation type="submission" date="2018-01" db="EMBL/GenBank/DDBJ databases">
        <title>An insight into the sialome of Amazonian anophelines.</title>
        <authorList>
            <person name="Ribeiro J.M."/>
            <person name="Scarpassa V."/>
            <person name="Calvo E."/>
        </authorList>
    </citation>
    <scope>NUCLEOTIDE SEQUENCE</scope>
    <source>
        <tissue evidence="1">Salivary glands</tissue>
    </source>
</reference>
<sequence>MDAILLWSFGRLWWCGLWLWLNRFRIVEAGRGWFEGDLGHESTASGGTIHYRSATIHRNDRATLRRKWWRPSARFRSLAYLYRFRRFGMASVASEIQGWWRWWCHTERFIAERIIKVVQRLQAKVELLVVDHDDRGRLRTGSTIHGGRDGNDVVVQRKLGHSVRHRLLRWLVFDSERARIVLERRDVNAAHAIGVAGKDRRWLAAFRLIALRERRG</sequence>
<dbReference type="AlphaFoldDB" id="A0A2M4B2H5"/>
<dbReference type="EMBL" id="GGFK01013908">
    <property type="protein sequence ID" value="MBW47229.1"/>
    <property type="molecule type" value="Transcribed_RNA"/>
</dbReference>
<protein>
    <submittedName>
        <fullName evidence="1">Putative secreted protein</fullName>
    </submittedName>
</protein>
<name>A0A2M4B2H5_9DIPT</name>
<proteinExistence type="predicted"/>
<accession>A0A2M4B2H5</accession>